<evidence type="ECO:0000313" key="2">
    <source>
        <dbReference type="Proteomes" id="UP000034344"/>
    </source>
</evidence>
<comment type="caution">
    <text evidence="1">The sequence shown here is derived from an EMBL/GenBank/DDBJ whole genome shotgun (WGS) entry which is preliminary data.</text>
</comment>
<dbReference type="STRING" id="1618480.US11_C0006G0001"/>
<dbReference type="EMBL" id="LBRS01000006">
    <property type="protein sequence ID" value="KKQ01559.1"/>
    <property type="molecule type" value="Genomic_DNA"/>
</dbReference>
<sequence>MSELTKRNEYEMNHIKQLINFYLKYGSVEEAMKRESERVFVSQASYHRILDQFGIVKSAGRYDPFHETISFLMRMTLEKIPHAYLYNEMPYDFENSFLNLNLVIRAVRKGLVTKTGAALVITPEGSNNSVLIGEEISSRSAYKKKVGDMTVPMGFAKQGEPLYFSLLRLLQQEVSNPLAVNGQLAPYGEIAQRIIEHEPNPFMYLDIADVRVAVCHLVLPEELCNANIISSHRLLNHRFMSGSTIAGNSDNPRIRAGIPEIMETFVQTEGRPVFAPPVRISRLNNNLSRFPVKPNSLKWTTVI</sequence>
<accession>A0A0G0GP13</accession>
<dbReference type="AlphaFoldDB" id="A0A0G0GP13"/>
<gene>
    <name evidence="1" type="ORF">US11_C0006G0001</name>
</gene>
<evidence type="ECO:0000313" key="1">
    <source>
        <dbReference type="EMBL" id="KKQ01559.1"/>
    </source>
</evidence>
<reference evidence="1 2" key="1">
    <citation type="journal article" date="2015" name="Nature">
        <title>rRNA introns, odd ribosomes, and small enigmatic genomes across a large radiation of phyla.</title>
        <authorList>
            <person name="Brown C.T."/>
            <person name="Hug L.A."/>
            <person name="Thomas B.C."/>
            <person name="Sharon I."/>
            <person name="Castelle C.J."/>
            <person name="Singh A."/>
            <person name="Wilkins M.J."/>
            <person name="Williams K.H."/>
            <person name="Banfield J.F."/>
        </authorList>
    </citation>
    <scope>NUCLEOTIDE SEQUENCE [LARGE SCALE GENOMIC DNA]</scope>
</reference>
<name>A0A0G0GP13_9BACT</name>
<organism evidence="1 2">
    <name type="scientific">Candidatus Roizmanbacteria bacterium GW2011_GWA2_36_23</name>
    <dbReference type="NCBI Taxonomy" id="1618480"/>
    <lineage>
        <taxon>Bacteria</taxon>
        <taxon>Candidatus Roizmaniibacteriota</taxon>
    </lineage>
</organism>
<dbReference type="Proteomes" id="UP000034344">
    <property type="component" value="Unassembled WGS sequence"/>
</dbReference>
<proteinExistence type="predicted"/>
<protein>
    <submittedName>
        <fullName evidence="1">Uncharacterized protein</fullName>
    </submittedName>
</protein>